<keyword evidence="2" id="KW-1185">Reference proteome</keyword>
<gene>
    <name evidence="1" type="ORF">Tco_0978817</name>
</gene>
<accession>A0ABQ5EP11</accession>
<reference evidence="1" key="1">
    <citation type="journal article" date="2022" name="Int. J. Mol. Sci.">
        <title>Draft Genome of Tanacetum Coccineum: Genomic Comparison of Closely Related Tanacetum-Family Plants.</title>
        <authorList>
            <person name="Yamashiro T."/>
            <person name="Shiraishi A."/>
            <person name="Nakayama K."/>
            <person name="Satake H."/>
        </authorList>
    </citation>
    <scope>NUCLEOTIDE SEQUENCE</scope>
</reference>
<name>A0ABQ5EP11_9ASTR</name>
<sequence length="439" mass="49793">MPLFPSPEPTISCIDDLDFFKDFENEFPAIVYNDALTSKLDFSTKPTLYPQHIDEFDLKDETSLFEYDEEEQNVLYFNDLFPFNIIYPDVLKSDKGNDDNKIDMIQSLGGNENTNKLLEESHDKIRKVFIMGSFIMGLNVNIVTWNRFVNGMLYNLIKNLYVPFGIPFDPKRYYKDGDCARMLQRPRYGSPVAFPALACLRALTEHVSVHGTPVAGGPSLFVSQPGENTWSLRRSFSSGMKPGGPSVVCLLPFLAVFCTTESAGDVDVLLSIPHAIFFTLFGWATGFPCRELGVSPRPSSSPLRPIGLESIMDSSAGLKNPEGSDKDYELNLSMYRKAAKLEKQMNAKLAWIHEKYNHRSETHIGGSSSQTHEIGDVYLTAEELHQLHLDEEALRETLEEQTMDEKAREEKIRQKQADDDEYFMEFGVMRIDSDYESSD</sequence>
<evidence type="ECO:0000313" key="2">
    <source>
        <dbReference type="Proteomes" id="UP001151760"/>
    </source>
</evidence>
<protein>
    <submittedName>
        <fullName evidence="1">Uncharacterized protein</fullName>
    </submittedName>
</protein>
<proteinExistence type="predicted"/>
<organism evidence="1 2">
    <name type="scientific">Tanacetum coccineum</name>
    <dbReference type="NCBI Taxonomy" id="301880"/>
    <lineage>
        <taxon>Eukaryota</taxon>
        <taxon>Viridiplantae</taxon>
        <taxon>Streptophyta</taxon>
        <taxon>Embryophyta</taxon>
        <taxon>Tracheophyta</taxon>
        <taxon>Spermatophyta</taxon>
        <taxon>Magnoliopsida</taxon>
        <taxon>eudicotyledons</taxon>
        <taxon>Gunneridae</taxon>
        <taxon>Pentapetalae</taxon>
        <taxon>asterids</taxon>
        <taxon>campanulids</taxon>
        <taxon>Asterales</taxon>
        <taxon>Asteraceae</taxon>
        <taxon>Asteroideae</taxon>
        <taxon>Anthemideae</taxon>
        <taxon>Anthemidinae</taxon>
        <taxon>Tanacetum</taxon>
    </lineage>
</organism>
<dbReference type="EMBL" id="BQNB010016516">
    <property type="protein sequence ID" value="GJT52660.1"/>
    <property type="molecule type" value="Genomic_DNA"/>
</dbReference>
<reference evidence="1" key="2">
    <citation type="submission" date="2022-01" db="EMBL/GenBank/DDBJ databases">
        <authorList>
            <person name="Yamashiro T."/>
            <person name="Shiraishi A."/>
            <person name="Satake H."/>
            <person name="Nakayama K."/>
        </authorList>
    </citation>
    <scope>NUCLEOTIDE SEQUENCE</scope>
</reference>
<evidence type="ECO:0000313" key="1">
    <source>
        <dbReference type="EMBL" id="GJT52660.1"/>
    </source>
</evidence>
<dbReference type="Proteomes" id="UP001151760">
    <property type="component" value="Unassembled WGS sequence"/>
</dbReference>
<comment type="caution">
    <text evidence="1">The sequence shown here is derived from an EMBL/GenBank/DDBJ whole genome shotgun (WGS) entry which is preliminary data.</text>
</comment>